<accession>A0A1N6DCB7</accession>
<dbReference type="EMBL" id="FSQX01000001">
    <property type="protein sequence ID" value="SIN60834.1"/>
    <property type="molecule type" value="Genomic_DNA"/>
</dbReference>
<dbReference type="AlphaFoldDB" id="A0A1N6DCB7"/>
<protein>
    <recommendedName>
        <fullName evidence="3">DUF2971 domain-containing protein</fullName>
    </recommendedName>
</protein>
<sequence>MWAYYGEGGEGICLELTFTPTIMEVSQLFLGSVIYSEQARVLNRAEDWDDYKEWKSGPEGKEDYPWKQLPK</sequence>
<reference evidence="1 2" key="1">
    <citation type="submission" date="2016-11" db="EMBL/GenBank/DDBJ databases">
        <authorList>
            <person name="Jaros S."/>
            <person name="Januszkiewicz K."/>
            <person name="Wedrychowicz H."/>
        </authorList>
    </citation>
    <scope>NUCLEOTIDE SEQUENCE [LARGE SCALE GENOMIC DNA]</scope>
    <source>
        <strain evidence="1 2">ACAM 239</strain>
    </source>
</reference>
<name>A0A1N6DCB7_9GAMM</name>
<evidence type="ECO:0000313" key="2">
    <source>
        <dbReference type="Proteomes" id="UP000185024"/>
    </source>
</evidence>
<proteinExistence type="predicted"/>
<dbReference type="Proteomes" id="UP000185024">
    <property type="component" value="Unassembled WGS sequence"/>
</dbReference>
<evidence type="ECO:0000313" key="1">
    <source>
        <dbReference type="EMBL" id="SIN60834.1"/>
    </source>
</evidence>
<gene>
    <name evidence="1" type="ORF">SAMN05878438_0286</name>
</gene>
<organism evidence="1 2">
    <name type="scientific">Vreelandella aquamarina</name>
    <dbReference type="NCBI Taxonomy" id="77097"/>
    <lineage>
        <taxon>Bacteria</taxon>
        <taxon>Pseudomonadati</taxon>
        <taxon>Pseudomonadota</taxon>
        <taxon>Gammaproteobacteria</taxon>
        <taxon>Oceanospirillales</taxon>
        <taxon>Halomonadaceae</taxon>
        <taxon>Vreelandella</taxon>
    </lineage>
</organism>
<evidence type="ECO:0008006" key="3">
    <source>
        <dbReference type="Google" id="ProtNLM"/>
    </source>
</evidence>